<comment type="caution">
    <text evidence="2">The sequence shown here is derived from an EMBL/GenBank/DDBJ whole genome shotgun (WGS) entry which is preliminary data.</text>
</comment>
<name>A0A329RFB7_9STRA</name>
<reference evidence="2 3" key="1">
    <citation type="submission" date="2018-01" db="EMBL/GenBank/DDBJ databases">
        <title>Draft genome of the strawberry crown rot pathogen Phytophthora cactorum.</title>
        <authorList>
            <person name="Armitage A.D."/>
            <person name="Lysoe E."/>
            <person name="Nellist C.F."/>
            <person name="Harrison R.J."/>
            <person name="Brurberg M.B."/>
        </authorList>
    </citation>
    <scope>NUCLEOTIDE SEQUENCE [LARGE SCALE GENOMIC DNA]</scope>
    <source>
        <strain evidence="2 3">10300</strain>
    </source>
</reference>
<organism evidence="2 3">
    <name type="scientific">Phytophthora cactorum</name>
    <dbReference type="NCBI Taxonomy" id="29920"/>
    <lineage>
        <taxon>Eukaryota</taxon>
        <taxon>Sar</taxon>
        <taxon>Stramenopiles</taxon>
        <taxon>Oomycota</taxon>
        <taxon>Peronosporomycetes</taxon>
        <taxon>Peronosporales</taxon>
        <taxon>Peronosporaceae</taxon>
        <taxon>Phytophthora</taxon>
    </lineage>
</organism>
<accession>A0A329RFB7</accession>
<evidence type="ECO:0000256" key="1">
    <source>
        <dbReference type="SAM" id="SignalP"/>
    </source>
</evidence>
<dbReference type="PANTHER" id="PTHR40866">
    <property type="entry name" value="BED-TYPE DOMAIN-CONTAINING PROTEIN"/>
    <property type="match status" value="1"/>
</dbReference>
<keyword evidence="1" id="KW-0732">Signal</keyword>
<dbReference type="VEuPathDB" id="FungiDB:PC110_g21091"/>
<feature type="chain" id="PRO_5016393324" evidence="1">
    <location>
        <begin position="25"/>
        <end position="127"/>
    </location>
</feature>
<evidence type="ECO:0000313" key="2">
    <source>
        <dbReference type="EMBL" id="RAW22466.1"/>
    </source>
</evidence>
<dbReference type="OrthoDB" id="122982at2759"/>
<dbReference type="PANTHER" id="PTHR40866:SF1">
    <property type="entry name" value="BED-TYPE DOMAIN-CONTAINING PROTEIN"/>
    <property type="match status" value="1"/>
</dbReference>
<evidence type="ECO:0000313" key="3">
    <source>
        <dbReference type="Proteomes" id="UP000251314"/>
    </source>
</evidence>
<gene>
    <name evidence="2" type="ORF">PC110_g21091</name>
</gene>
<feature type="signal peptide" evidence="1">
    <location>
        <begin position="1"/>
        <end position="24"/>
    </location>
</feature>
<dbReference type="Proteomes" id="UP000251314">
    <property type="component" value="Unassembled WGS sequence"/>
</dbReference>
<protein>
    <submittedName>
        <fullName evidence="2">Uncharacterized protein</fullName>
    </submittedName>
</protein>
<proteinExistence type="predicted"/>
<dbReference type="AlphaFoldDB" id="A0A329RFB7"/>
<dbReference type="EMBL" id="MJFZ01001307">
    <property type="protein sequence ID" value="RAW22466.1"/>
    <property type="molecule type" value="Genomic_DNA"/>
</dbReference>
<keyword evidence="3" id="KW-1185">Reference proteome</keyword>
<sequence>MRFYTKRELKFILIVLFACPRAAIVHNPHFEAGCVKAVEQPLAADHEKTGSFVEQVKKKRKTSTPTATYMLLRSGPPTSNTVERFFNVVKATFGLQRQRHQPATLEIILFLPMNDALWDPNVVNECC</sequence>